<evidence type="ECO:0000256" key="1">
    <source>
        <dbReference type="ARBA" id="ARBA00022617"/>
    </source>
</evidence>
<evidence type="ECO:0000256" key="3">
    <source>
        <dbReference type="ARBA" id="ARBA00023004"/>
    </source>
</evidence>
<protein>
    <recommendedName>
        <fullName evidence="5">Cytochrome c domain-containing protein</fullName>
    </recommendedName>
</protein>
<feature type="domain" description="Cytochrome c" evidence="5">
    <location>
        <begin position="191"/>
        <end position="289"/>
    </location>
</feature>
<keyword evidence="7" id="KW-1185">Reference proteome</keyword>
<name>A0A0H5D4N1_9RHOB</name>
<dbReference type="InterPro" id="IPR036909">
    <property type="entry name" value="Cyt_c-like_dom_sf"/>
</dbReference>
<evidence type="ECO:0000256" key="2">
    <source>
        <dbReference type="ARBA" id="ARBA00022723"/>
    </source>
</evidence>
<proteinExistence type="predicted"/>
<dbReference type="PROSITE" id="PS51007">
    <property type="entry name" value="CYTC"/>
    <property type="match status" value="1"/>
</dbReference>
<evidence type="ECO:0000259" key="5">
    <source>
        <dbReference type="PROSITE" id="PS51007"/>
    </source>
</evidence>
<dbReference type="InterPro" id="IPR009056">
    <property type="entry name" value="Cyt_c-like_dom"/>
</dbReference>
<gene>
    <name evidence="6" type="ORF">NIT7321_02943</name>
</gene>
<keyword evidence="1 4" id="KW-0349">Heme</keyword>
<dbReference type="GO" id="GO:0046872">
    <property type="term" value="F:metal ion binding"/>
    <property type="evidence" value="ECO:0007669"/>
    <property type="project" value="UniProtKB-KW"/>
</dbReference>
<sequence>MLLGYLFVFSFGAAAAGPRSRLDEDVGGFLAFRMGLVCSLLRVRIRFLAVCAAVLLLAGGIVPGGPLRAEETPRLVRLAVPQALVDTGLLAYILPRFSLKTQIRVAVVPVDEAAEARLDGTAAGTPVFSDADTTWHLDLIAPDHAGAKRLRKWLTSDVGVRAIAAFAPAGVAMFRAPEVREAEVAELSWDGDADLGYSLSRVHCGRCHAVDEAGRMNSIGSTPSFFVLRTLSDWEGRFQAFYALKPHPAFTQIADVTAPFDEARPSPIVPVEMTLEELENIMAYVALLAPADLGAPLEQK</sequence>
<evidence type="ECO:0000313" key="7">
    <source>
        <dbReference type="Proteomes" id="UP000043764"/>
    </source>
</evidence>
<reference evidence="7" key="1">
    <citation type="submission" date="2015-05" db="EMBL/GenBank/DDBJ databases">
        <authorList>
            <person name="Rodrigo-Torres Lidia"/>
            <person name="Arahal R.David."/>
        </authorList>
    </citation>
    <scope>NUCLEOTIDE SEQUENCE [LARGE SCALE GENOMIC DNA]</scope>
    <source>
        <strain evidence="7">CECT 7321</strain>
    </source>
</reference>
<evidence type="ECO:0000256" key="4">
    <source>
        <dbReference type="PROSITE-ProRule" id="PRU00433"/>
    </source>
</evidence>
<dbReference type="STRING" id="481446.NIT7645_03530"/>
<dbReference type="SUPFAM" id="SSF46626">
    <property type="entry name" value="Cytochrome c"/>
    <property type="match status" value="1"/>
</dbReference>
<dbReference type="GO" id="GO:0020037">
    <property type="term" value="F:heme binding"/>
    <property type="evidence" value="ECO:0007669"/>
    <property type="project" value="InterPro"/>
</dbReference>
<dbReference type="EMBL" id="CVRL01000037">
    <property type="protein sequence ID" value="CRL12071.1"/>
    <property type="molecule type" value="Genomic_DNA"/>
</dbReference>
<organism evidence="6 7">
    <name type="scientific">Phaeobacter italicus</name>
    <dbReference type="NCBI Taxonomy" id="481446"/>
    <lineage>
        <taxon>Bacteria</taxon>
        <taxon>Pseudomonadati</taxon>
        <taxon>Pseudomonadota</taxon>
        <taxon>Alphaproteobacteria</taxon>
        <taxon>Rhodobacterales</taxon>
        <taxon>Roseobacteraceae</taxon>
        <taxon>Phaeobacter</taxon>
    </lineage>
</organism>
<keyword evidence="3 4" id="KW-0408">Iron</keyword>
<keyword evidence="2 4" id="KW-0479">Metal-binding</keyword>
<evidence type="ECO:0000313" key="6">
    <source>
        <dbReference type="EMBL" id="CRL12071.1"/>
    </source>
</evidence>
<dbReference type="GO" id="GO:0009055">
    <property type="term" value="F:electron transfer activity"/>
    <property type="evidence" value="ECO:0007669"/>
    <property type="project" value="InterPro"/>
</dbReference>
<accession>A0A0H5D4N1</accession>
<dbReference type="Proteomes" id="UP000043764">
    <property type="component" value="Unassembled WGS sequence"/>
</dbReference>
<dbReference type="AlphaFoldDB" id="A0A0H5D4N1"/>